<dbReference type="GO" id="GO:0000139">
    <property type="term" value="C:Golgi membrane"/>
    <property type="evidence" value="ECO:0007669"/>
    <property type="project" value="UniProtKB-SubCell"/>
</dbReference>
<comment type="caution">
    <text evidence="8">The sequence shown here is derived from an EMBL/GenBank/DDBJ whole genome shotgun (WGS) entry which is preliminary data.</text>
</comment>
<evidence type="ECO:0000313" key="9">
    <source>
        <dbReference type="Proteomes" id="UP000265520"/>
    </source>
</evidence>
<dbReference type="PANTHER" id="PTHR13815:SF7">
    <property type="entry name" value="GOLGIN SUBFAMILY A MEMBER 5"/>
    <property type="match status" value="1"/>
</dbReference>
<proteinExistence type="predicted"/>
<accession>A0A392N9E3</accession>
<sequence>VCAGLSSRLQEYKSENAQLEELLTAERELSKSYEASIKQLQKDLSESKKEVTRVESNMAEALAAKNAEIESVLSSVEAIKRQAALSEGNLASLQVLS</sequence>
<dbReference type="GO" id="GO:0000301">
    <property type="term" value="P:retrograde transport, vesicle recycling within Golgi"/>
    <property type="evidence" value="ECO:0007669"/>
    <property type="project" value="TreeGrafter"/>
</dbReference>
<evidence type="ECO:0000256" key="2">
    <source>
        <dbReference type="ARBA" id="ARBA00022692"/>
    </source>
</evidence>
<dbReference type="PANTHER" id="PTHR13815">
    <property type="entry name" value="GOLGIN-84"/>
    <property type="match status" value="1"/>
</dbReference>
<feature type="non-terminal residue" evidence="8">
    <location>
        <position position="1"/>
    </location>
</feature>
<evidence type="ECO:0000256" key="5">
    <source>
        <dbReference type="ARBA" id="ARBA00023054"/>
    </source>
</evidence>
<organism evidence="8 9">
    <name type="scientific">Trifolium medium</name>
    <dbReference type="NCBI Taxonomy" id="97028"/>
    <lineage>
        <taxon>Eukaryota</taxon>
        <taxon>Viridiplantae</taxon>
        <taxon>Streptophyta</taxon>
        <taxon>Embryophyta</taxon>
        <taxon>Tracheophyta</taxon>
        <taxon>Spermatophyta</taxon>
        <taxon>Magnoliopsida</taxon>
        <taxon>eudicotyledons</taxon>
        <taxon>Gunneridae</taxon>
        <taxon>Pentapetalae</taxon>
        <taxon>rosids</taxon>
        <taxon>fabids</taxon>
        <taxon>Fabales</taxon>
        <taxon>Fabaceae</taxon>
        <taxon>Papilionoideae</taxon>
        <taxon>50 kb inversion clade</taxon>
        <taxon>NPAAA clade</taxon>
        <taxon>Hologalegina</taxon>
        <taxon>IRL clade</taxon>
        <taxon>Trifolieae</taxon>
        <taxon>Trifolium</taxon>
    </lineage>
</organism>
<keyword evidence="5 7" id="KW-0175">Coiled coil</keyword>
<evidence type="ECO:0000256" key="4">
    <source>
        <dbReference type="ARBA" id="ARBA00023034"/>
    </source>
</evidence>
<reference evidence="8 9" key="1">
    <citation type="journal article" date="2018" name="Front. Plant Sci.">
        <title>Red Clover (Trifolium pratense) and Zigzag Clover (T. medium) - A Picture of Genomic Similarities and Differences.</title>
        <authorList>
            <person name="Dluhosova J."/>
            <person name="Istvanek J."/>
            <person name="Nedelnik J."/>
            <person name="Repkova J."/>
        </authorList>
    </citation>
    <scope>NUCLEOTIDE SEQUENCE [LARGE SCALE GENOMIC DNA]</scope>
    <source>
        <strain evidence="9">cv. 10/8</strain>
        <tissue evidence="8">Leaf</tissue>
    </source>
</reference>
<dbReference type="EMBL" id="LXQA010030543">
    <property type="protein sequence ID" value="MCH95735.1"/>
    <property type="molecule type" value="Genomic_DNA"/>
</dbReference>
<keyword evidence="9" id="KW-1185">Reference proteome</keyword>
<comment type="subcellular location">
    <subcellularLocation>
        <location evidence="1">Golgi apparatus membrane</location>
        <topology evidence="1">Single-pass membrane protein</topology>
    </subcellularLocation>
</comment>
<dbReference type="GO" id="GO:0031985">
    <property type="term" value="C:Golgi cisterna"/>
    <property type="evidence" value="ECO:0007669"/>
    <property type="project" value="TreeGrafter"/>
</dbReference>
<evidence type="ECO:0000313" key="8">
    <source>
        <dbReference type="EMBL" id="MCH95735.1"/>
    </source>
</evidence>
<keyword evidence="4" id="KW-0333">Golgi apparatus</keyword>
<keyword evidence="6" id="KW-0472">Membrane</keyword>
<name>A0A392N9E3_9FABA</name>
<dbReference type="Proteomes" id="UP000265520">
    <property type="component" value="Unassembled WGS sequence"/>
</dbReference>
<dbReference type="GO" id="GO:0007030">
    <property type="term" value="P:Golgi organization"/>
    <property type="evidence" value="ECO:0007669"/>
    <property type="project" value="InterPro"/>
</dbReference>
<evidence type="ECO:0000256" key="6">
    <source>
        <dbReference type="ARBA" id="ARBA00023136"/>
    </source>
</evidence>
<keyword evidence="3" id="KW-1133">Transmembrane helix</keyword>
<evidence type="ECO:0000256" key="1">
    <source>
        <dbReference type="ARBA" id="ARBA00004194"/>
    </source>
</evidence>
<evidence type="ECO:0000256" key="7">
    <source>
        <dbReference type="SAM" id="Coils"/>
    </source>
</evidence>
<protein>
    <submittedName>
        <fullName evidence="8">Golgin candidate 1-like</fullName>
    </submittedName>
</protein>
<dbReference type="InterPro" id="IPR019177">
    <property type="entry name" value="Golgin_subfamily_A_member_5"/>
</dbReference>
<keyword evidence="2" id="KW-0812">Transmembrane</keyword>
<evidence type="ECO:0000256" key="3">
    <source>
        <dbReference type="ARBA" id="ARBA00022989"/>
    </source>
</evidence>
<feature type="coiled-coil region" evidence="7">
    <location>
        <begin position="2"/>
        <end position="64"/>
    </location>
</feature>
<dbReference type="AlphaFoldDB" id="A0A392N9E3"/>